<keyword evidence="1" id="KW-0456">Lyase</keyword>
<gene>
    <name evidence="3" type="ORF">H0H10_06805</name>
</gene>
<dbReference type="GO" id="GO:0016787">
    <property type="term" value="F:hydrolase activity"/>
    <property type="evidence" value="ECO:0007669"/>
    <property type="project" value="UniProtKB-KW"/>
</dbReference>
<accession>A0A926KXZ2</accession>
<dbReference type="Gene3D" id="3.90.850.10">
    <property type="entry name" value="Fumarylacetoacetase-like, C-terminal domain"/>
    <property type="match status" value="1"/>
</dbReference>
<name>A0A926KXZ2_9ACTN</name>
<dbReference type="GO" id="GO:0008684">
    <property type="term" value="F:2-oxopent-4-enoate hydratase activity"/>
    <property type="evidence" value="ECO:0007669"/>
    <property type="project" value="TreeGrafter"/>
</dbReference>
<sequence>MLVRRPGRPHSEGVNESNRLATASASDIAAAAERIAEAVASGVPCAPVRDLIGRDDLAAAYAVQGTLTERRLASGASVVGRKIGLTSGAVQRQLGVDQPDFGVLFDDMAYADGDTIPFGQVLQPRAEAEIAFVLGADLSDGPLSREQIRDAIAYAVAALEICGSRIAGWDIGFGDTVADNASAGAYVLGTERLKLDAFDPVAVAMSMAVNGEEVSTGSGAACLGDPVEAVVWLARTARELGEPLRAGQVVLSGALGPMRPVAAGDTVTATLSGLGAVTVRFGEGAA</sequence>
<protein>
    <submittedName>
        <fullName evidence="3">Fumarylacetoacetate hydrolase family protein</fullName>
    </submittedName>
</protein>
<reference evidence="3" key="2">
    <citation type="submission" date="2020-09" db="EMBL/GenBank/DDBJ databases">
        <authorList>
            <person name="Luo X."/>
        </authorList>
    </citation>
    <scope>NUCLEOTIDE SEQUENCE</scope>
    <source>
        <strain evidence="3">TRM S81-3</strain>
    </source>
</reference>
<dbReference type="AlphaFoldDB" id="A0A926KXZ2"/>
<organism evidence="3 4">
    <name type="scientific">Streptomyces griseicoloratus</name>
    <dbReference type="NCBI Taxonomy" id="2752516"/>
    <lineage>
        <taxon>Bacteria</taxon>
        <taxon>Bacillati</taxon>
        <taxon>Actinomycetota</taxon>
        <taxon>Actinomycetes</taxon>
        <taxon>Kitasatosporales</taxon>
        <taxon>Streptomycetaceae</taxon>
        <taxon>Streptomyces</taxon>
    </lineage>
</organism>
<dbReference type="EMBL" id="JACVQF010000168">
    <property type="protein sequence ID" value="MBD0418890.1"/>
    <property type="molecule type" value="Genomic_DNA"/>
</dbReference>
<evidence type="ECO:0000313" key="4">
    <source>
        <dbReference type="Proteomes" id="UP000621210"/>
    </source>
</evidence>
<keyword evidence="4" id="KW-1185">Reference proteome</keyword>
<dbReference type="InterPro" id="IPR011234">
    <property type="entry name" value="Fumarylacetoacetase-like_C"/>
</dbReference>
<dbReference type="GO" id="GO:0005737">
    <property type="term" value="C:cytoplasm"/>
    <property type="evidence" value="ECO:0007669"/>
    <property type="project" value="TreeGrafter"/>
</dbReference>
<dbReference type="Pfam" id="PF01557">
    <property type="entry name" value="FAA_hydrolase"/>
    <property type="match status" value="1"/>
</dbReference>
<dbReference type="InterPro" id="IPR050772">
    <property type="entry name" value="Hydratase-Decarb/MhpD_sf"/>
</dbReference>
<dbReference type="PANTHER" id="PTHR30143:SF0">
    <property type="entry name" value="2-KETO-4-PENTENOATE HYDRATASE"/>
    <property type="match status" value="1"/>
</dbReference>
<dbReference type="SUPFAM" id="SSF56529">
    <property type="entry name" value="FAH"/>
    <property type="match status" value="1"/>
</dbReference>
<keyword evidence="3" id="KW-0378">Hydrolase</keyword>
<dbReference type="PANTHER" id="PTHR30143">
    <property type="entry name" value="ACID HYDRATASE"/>
    <property type="match status" value="1"/>
</dbReference>
<evidence type="ECO:0000256" key="1">
    <source>
        <dbReference type="ARBA" id="ARBA00023239"/>
    </source>
</evidence>
<evidence type="ECO:0000313" key="3">
    <source>
        <dbReference type="EMBL" id="MBD0418890.1"/>
    </source>
</evidence>
<feature type="domain" description="Fumarylacetoacetase-like C-terminal" evidence="2">
    <location>
        <begin position="97"/>
        <end position="280"/>
    </location>
</feature>
<dbReference type="InterPro" id="IPR036663">
    <property type="entry name" value="Fumarylacetoacetase_C_sf"/>
</dbReference>
<dbReference type="Proteomes" id="UP000621210">
    <property type="component" value="Unassembled WGS sequence"/>
</dbReference>
<reference evidence="3" key="1">
    <citation type="submission" date="2020-09" db="EMBL/GenBank/DDBJ databases">
        <title>Streptomyces grisecoloratus sp. nov., isolated from cotton soil.</title>
        <authorList>
            <person name="Xing L."/>
        </authorList>
    </citation>
    <scope>NUCLEOTIDE SEQUENCE</scope>
    <source>
        <strain evidence="3">TRM S81-3</strain>
    </source>
</reference>
<evidence type="ECO:0000259" key="2">
    <source>
        <dbReference type="Pfam" id="PF01557"/>
    </source>
</evidence>
<proteinExistence type="predicted"/>
<comment type="caution">
    <text evidence="3">The sequence shown here is derived from an EMBL/GenBank/DDBJ whole genome shotgun (WGS) entry which is preliminary data.</text>
</comment>